<organism evidence="9 10">
    <name type="scientific">Trichomalopsis sarcophagae</name>
    <dbReference type="NCBI Taxonomy" id="543379"/>
    <lineage>
        <taxon>Eukaryota</taxon>
        <taxon>Metazoa</taxon>
        <taxon>Ecdysozoa</taxon>
        <taxon>Arthropoda</taxon>
        <taxon>Hexapoda</taxon>
        <taxon>Insecta</taxon>
        <taxon>Pterygota</taxon>
        <taxon>Neoptera</taxon>
        <taxon>Endopterygota</taxon>
        <taxon>Hymenoptera</taxon>
        <taxon>Apocrita</taxon>
        <taxon>Proctotrupomorpha</taxon>
        <taxon>Chalcidoidea</taxon>
        <taxon>Pteromalidae</taxon>
        <taxon>Pteromalinae</taxon>
        <taxon>Trichomalopsis</taxon>
    </lineage>
</organism>
<protein>
    <recommendedName>
        <fullName evidence="11">Ionotropic glutamate receptor L-glutamate and glycine-binding domain-containing protein</fullName>
    </recommendedName>
</protein>
<evidence type="ECO:0008006" key="11">
    <source>
        <dbReference type="Google" id="ProtNLM"/>
    </source>
</evidence>
<gene>
    <name evidence="9" type="ORF">TSAR_004670</name>
</gene>
<reference evidence="9 10" key="1">
    <citation type="journal article" date="2017" name="Curr. Biol.">
        <title>The Evolution of Venom by Co-option of Single-Copy Genes.</title>
        <authorList>
            <person name="Martinson E.O."/>
            <person name="Mrinalini"/>
            <person name="Kelkar Y.D."/>
            <person name="Chang C.H."/>
            <person name="Werren J.H."/>
        </authorList>
    </citation>
    <scope>NUCLEOTIDE SEQUENCE [LARGE SCALE GENOMIC DNA]</scope>
    <source>
        <strain evidence="9 10">Alberta</strain>
        <tissue evidence="9">Whole body</tissue>
    </source>
</reference>
<evidence type="ECO:0000256" key="2">
    <source>
        <dbReference type="ARBA" id="ARBA00022475"/>
    </source>
</evidence>
<evidence type="ECO:0000313" key="10">
    <source>
        <dbReference type="Proteomes" id="UP000215335"/>
    </source>
</evidence>
<proteinExistence type="predicted"/>
<dbReference type="Gene3D" id="3.40.190.10">
    <property type="entry name" value="Periplasmic binding protein-like II"/>
    <property type="match status" value="2"/>
</dbReference>
<dbReference type="STRING" id="543379.A0A232EZ40"/>
<dbReference type="InterPro" id="IPR052192">
    <property type="entry name" value="Insect_Ionotropic_Sensory_Rcpt"/>
</dbReference>
<dbReference type="SUPFAM" id="SSF53850">
    <property type="entry name" value="Periplasmic binding protein-like II"/>
    <property type="match status" value="1"/>
</dbReference>
<dbReference type="Proteomes" id="UP000215335">
    <property type="component" value="Unassembled WGS sequence"/>
</dbReference>
<evidence type="ECO:0000313" key="9">
    <source>
        <dbReference type="EMBL" id="OXU23560.1"/>
    </source>
</evidence>
<evidence type="ECO:0000256" key="1">
    <source>
        <dbReference type="ARBA" id="ARBA00004651"/>
    </source>
</evidence>
<keyword evidence="10" id="KW-1185">Reference proteome</keyword>
<feature type="transmembrane region" description="Helical" evidence="8">
    <location>
        <begin position="586"/>
        <end position="609"/>
    </location>
</feature>
<keyword evidence="4 8" id="KW-1133">Transmembrane helix</keyword>
<accession>A0A232EZ40</accession>
<evidence type="ECO:0000256" key="5">
    <source>
        <dbReference type="ARBA" id="ARBA00023136"/>
    </source>
</evidence>
<comment type="subcellular location">
    <subcellularLocation>
        <location evidence="1">Cell membrane</location>
        <topology evidence="1">Multi-pass membrane protein</topology>
    </subcellularLocation>
</comment>
<evidence type="ECO:0000256" key="7">
    <source>
        <dbReference type="ARBA" id="ARBA00023180"/>
    </source>
</evidence>
<dbReference type="AlphaFoldDB" id="A0A232EZ40"/>
<feature type="transmembrane region" description="Helical" evidence="8">
    <location>
        <begin position="395"/>
        <end position="414"/>
    </location>
</feature>
<sequence length="625" mass="72996">MAGNIMQLVNTCYTEALDMVVFAGTFHKFEIWRLNFSPLLTMYNVGLDESTIFKRHKRLEKVYKLDENVVSKLRYPSKLFIVSSSSQYNLSMLLNRLKQSVLWNSRAVFFLVGENFETKCSNASIELTEAWKFNILYAFFICSDENETHLYTFDPFKQVAPNSWEISEAINVNYKNRSDSLVIFKYSPLLTVIDRSICQRLDIDKTADFNGYTVQLIAIENHNMFQRINQLINTSSHTNPQPLSQFMGVDVEVINATFRKLDLEALVTVFNNMGSIDEENKAHGIIDKLLNGSIDMGANERYRRNFWKLETYPHDITDMCMITSQRVHHLPIIHGLTLLMMSQPQALIIFTLLIFAGIVIFMRVLKIEFVAAVLEFLRLLTGMPMFRQLDHFFHGWRLMLLNIVLFNYWINLYFGTQLTSSFAIKRDDPNINSIENLLKSGYDIAGDKSFKEFLRFKALRDRFKEATMADCLQDLKTRGNIACLIDCYQADHCVLMHNSTNVHISEALYSTYVAYIVREDWPLLPRINQVIQNLRENGVYLFFDGKYFYHGDGFFEERKQDEMKMNNDVGFQGKPLSPKKLIHSFYLYRFGVAVGLAAFLAEFFVNICFRIRNKIKRRYRLQYLQ</sequence>
<keyword evidence="7" id="KW-0325">Glycoprotein</keyword>
<dbReference type="GO" id="GO:0005886">
    <property type="term" value="C:plasma membrane"/>
    <property type="evidence" value="ECO:0007669"/>
    <property type="project" value="UniProtKB-SubCell"/>
</dbReference>
<evidence type="ECO:0000256" key="6">
    <source>
        <dbReference type="ARBA" id="ARBA00023170"/>
    </source>
</evidence>
<evidence type="ECO:0000256" key="4">
    <source>
        <dbReference type="ARBA" id="ARBA00022989"/>
    </source>
</evidence>
<keyword evidence="5 8" id="KW-0472">Membrane</keyword>
<dbReference type="PANTHER" id="PTHR42643:SF39">
    <property type="entry name" value="IONOTROPIC RECEPTOR 56A-RELATED"/>
    <property type="match status" value="1"/>
</dbReference>
<feature type="transmembrane region" description="Helical" evidence="8">
    <location>
        <begin position="347"/>
        <end position="374"/>
    </location>
</feature>
<dbReference type="OrthoDB" id="7679028at2759"/>
<name>A0A232EZ40_9HYME</name>
<dbReference type="PANTHER" id="PTHR42643">
    <property type="entry name" value="IONOTROPIC RECEPTOR 20A-RELATED"/>
    <property type="match status" value="1"/>
</dbReference>
<keyword evidence="6" id="KW-0675">Receptor</keyword>
<evidence type="ECO:0000256" key="8">
    <source>
        <dbReference type="SAM" id="Phobius"/>
    </source>
</evidence>
<dbReference type="EMBL" id="NNAY01001571">
    <property type="protein sequence ID" value="OXU23560.1"/>
    <property type="molecule type" value="Genomic_DNA"/>
</dbReference>
<comment type="caution">
    <text evidence="9">The sequence shown here is derived from an EMBL/GenBank/DDBJ whole genome shotgun (WGS) entry which is preliminary data.</text>
</comment>
<keyword evidence="3 8" id="KW-0812">Transmembrane</keyword>
<keyword evidence="2" id="KW-1003">Cell membrane</keyword>
<evidence type="ECO:0000256" key="3">
    <source>
        <dbReference type="ARBA" id="ARBA00022692"/>
    </source>
</evidence>